<organism evidence="15 16">
    <name type="scientific">Crepidotus variabilis</name>
    <dbReference type="NCBI Taxonomy" id="179855"/>
    <lineage>
        <taxon>Eukaryota</taxon>
        <taxon>Fungi</taxon>
        <taxon>Dikarya</taxon>
        <taxon>Basidiomycota</taxon>
        <taxon>Agaricomycotina</taxon>
        <taxon>Agaricomycetes</taxon>
        <taxon>Agaricomycetidae</taxon>
        <taxon>Agaricales</taxon>
        <taxon>Agaricineae</taxon>
        <taxon>Crepidotaceae</taxon>
        <taxon>Crepidotus</taxon>
    </lineage>
</organism>
<dbReference type="InterPro" id="IPR023827">
    <property type="entry name" value="Peptidase_S8_Asp-AS"/>
</dbReference>
<evidence type="ECO:0000256" key="8">
    <source>
        <dbReference type="PIRSR" id="PIRSR615500-1"/>
    </source>
</evidence>
<feature type="domain" description="C5a peptidase/Subtilisin-like protease SBT2-like Fn3-like" evidence="14">
    <location>
        <begin position="627"/>
        <end position="730"/>
    </location>
</feature>
<dbReference type="InterPro" id="IPR010435">
    <property type="entry name" value="C5a/SBT2-like_Fn3"/>
</dbReference>
<dbReference type="Pfam" id="PF00082">
    <property type="entry name" value="Peptidase_S8"/>
    <property type="match status" value="1"/>
</dbReference>
<dbReference type="SUPFAM" id="SSF52025">
    <property type="entry name" value="PA domain"/>
    <property type="match status" value="1"/>
</dbReference>
<dbReference type="EMBL" id="MU157870">
    <property type="protein sequence ID" value="KAF9526557.1"/>
    <property type="molecule type" value="Genomic_DNA"/>
</dbReference>
<keyword evidence="4 9" id="KW-0645">Protease</keyword>
<feature type="domain" description="Peptidase S8/S53" evidence="12">
    <location>
        <begin position="178"/>
        <end position="592"/>
    </location>
</feature>
<reference evidence="15" key="1">
    <citation type="submission" date="2020-11" db="EMBL/GenBank/DDBJ databases">
        <authorList>
            <consortium name="DOE Joint Genome Institute"/>
            <person name="Ahrendt S."/>
            <person name="Riley R."/>
            <person name="Andreopoulos W."/>
            <person name="Labutti K."/>
            <person name="Pangilinan J."/>
            <person name="Ruiz-Duenas F.J."/>
            <person name="Barrasa J.M."/>
            <person name="Sanchez-Garcia M."/>
            <person name="Camarero S."/>
            <person name="Miyauchi S."/>
            <person name="Serrano A."/>
            <person name="Linde D."/>
            <person name="Babiker R."/>
            <person name="Drula E."/>
            <person name="Ayuso-Fernandez I."/>
            <person name="Pacheco R."/>
            <person name="Padilla G."/>
            <person name="Ferreira P."/>
            <person name="Barriuso J."/>
            <person name="Kellner H."/>
            <person name="Castanera R."/>
            <person name="Alfaro M."/>
            <person name="Ramirez L."/>
            <person name="Pisabarro A.G."/>
            <person name="Kuo A."/>
            <person name="Tritt A."/>
            <person name="Lipzen A."/>
            <person name="He G."/>
            <person name="Yan M."/>
            <person name="Ng V."/>
            <person name="Cullen D."/>
            <person name="Martin F."/>
            <person name="Rosso M.-N."/>
            <person name="Henrissat B."/>
            <person name="Hibbett D."/>
            <person name="Martinez A.T."/>
            <person name="Grigoriev I.V."/>
        </authorList>
    </citation>
    <scope>NUCLEOTIDE SEQUENCE</scope>
    <source>
        <strain evidence="15">CBS 506.95</strain>
    </source>
</reference>
<accession>A0A9P6ECR5</accession>
<evidence type="ECO:0000256" key="9">
    <source>
        <dbReference type="PROSITE-ProRule" id="PRU01240"/>
    </source>
</evidence>
<feature type="chain" id="PRO_5040354834" evidence="11">
    <location>
        <begin position="38"/>
        <end position="878"/>
    </location>
</feature>
<feature type="domain" description="PA" evidence="13">
    <location>
        <begin position="400"/>
        <end position="468"/>
    </location>
</feature>
<dbReference type="CDD" id="cd07489">
    <property type="entry name" value="Peptidases_S8_5"/>
    <property type="match status" value="1"/>
</dbReference>
<dbReference type="SUPFAM" id="SSF52743">
    <property type="entry name" value="Subtilisin-like"/>
    <property type="match status" value="1"/>
</dbReference>
<keyword evidence="16" id="KW-1185">Reference proteome</keyword>
<evidence type="ECO:0000256" key="1">
    <source>
        <dbReference type="ARBA" id="ARBA00011073"/>
    </source>
</evidence>
<dbReference type="AlphaFoldDB" id="A0A9P6ECR5"/>
<proteinExistence type="inferred from homology"/>
<dbReference type="CDD" id="cd02124">
    <property type="entry name" value="PA_PoS1_like"/>
    <property type="match status" value="1"/>
</dbReference>
<dbReference type="Gene3D" id="3.50.30.30">
    <property type="match status" value="1"/>
</dbReference>
<keyword evidence="3" id="KW-0964">Secreted</keyword>
<dbReference type="PANTHER" id="PTHR43806">
    <property type="entry name" value="PEPTIDASE S8"/>
    <property type="match status" value="1"/>
</dbReference>
<evidence type="ECO:0000256" key="4">
    <source>
        <dbReference type="ARBA" id="ARBA00022670"/>
    </source>
</evidence>
<dbReference type="InterPro" id="IPR034187">
    <property type="entry name" value="Peptidases_S8_5"/>
</dbReference>
<dbReference type="Gene3D" id="3.40.50.200">
    <property type="entry name" value="Peptidase S8/S53 domain"/>
    <property type="match status" value="1"/>
</dbReference>
<comment type="caution">
    <text evidence="15">The sequence shown here is derived from an EMBL/GenBank/DDBJ whole genome shotgun (WGS) entry which is preliminary data.</text>
</comment>
<dbReference type="InterPro" id="IPR015500">
    <property type="entry name" value="Peptidase_S8_subtilisin-rel"/>
</dbReference>
<dbReference type="OrthoDB" id="206201at2759"/>
<evidence type="ECO:0000313" key="15">
    <source>
        <dbReference type="EMBL" id="KAF9526557.1"/>
    </source>
</evidence>
<dbReference type="Proteomes" id="UP000807306">
    <property type="component" value="Unassembled WGS sequence"/>
</dbReference>
<dbReference type="InterPro" id="IPR013783">
    <property type="entry name" value="Ig-like_fold"/>
</dbReference>
<sequence>MACFYWTAPSPISRMKLQALWTLLLSLLTLSLDVTFAKVPLSSVKKTSKLPNNLVPNEFIIEVDELSKIPTKRSYTRSLDALYDLLRARDVSFKVKKEFDSTGIFVGAAVSIKTAQDAAALASTPGIIDIRPVYQYSAPKPVTKHVVTGPNDAAVPPDGQSTHVMTGVDKLHKESITGKGIKIGIIDTGVDYTHPALGGAFGPGHKIVGGYDFVGDNFTGSNEPVPDNDPLDQCGGHGTHVAGIIGAIPGNQFNTSGVAYDSEIYAYRVFGCDGFVPDDVLIDALLRGVKDGNHIITLSIGGADGWTEGATSVVASRIAKSGKIVTIAAGNDGSAGMFFTSGPGNAINDISVASVDNVAVALQSVLVSGATHDPVIYFATFALPVEGSFPIYATSNDTTVVDDACAPLPDSTPDLSKYVTIIRRGSCTFVQKLDNAATKGAKVVLIYDNGNGFAAIDTGDYEYAALIQSSDGEYLVGQYKAGVNILLTFLKGGRPVDYPDPNGGLVSAFSTYGPSNDFYFKPAVAAPGGKILSTYPVPLGSYAVLSGTSMATPFIAGVSALLLQVKGNSQDVTAGARTLFETTATYIPSNKTEGSLLQTLAQQGAGLINAYNAIHAPATVTPGELILNDTTHFNSVHTFTVKNNGKKSSKYKVKHVPAGTALTLREGEIFPEFGPVPLADASAQVVISPNTFEVGPGKTQTIRVTFQLPSSIPEARLPLYSGFIEVTGASVGDTYHVSYIGLKGSLKDQKVLDDTDYWFTDFKLPVLLNNTTDVQTVPTNYTFVNNDYPSVLFRLAFGSASVRIDLVDPKIKFVPTISPTQPGRRATPDDTGTIFSFPHHHDGGSFANVKIIGSLAEFTYVSRNDEVRRTFFILLCNS</sequence>
<evidence type="ECO:0000259" key="14">
    <source>
        <dbReference type="Pfam" id="PF06280"/>
    </source>
</evidence>
<dbReference type="PROSITE" id="PS00138">
    <property type="entry name" value="SUBTILASE_SER"/>
    <property type="match status" value="1"/>
</dbReference>
<evidence type="ECO:0000259" key="13">
    <source>
        <dbReference type="Pfam" id="PF02225"/>
    </source>
</evidence>
<feature type="signal peptide" evidence="11">
    <location>
        <begin position="1"/>
        <end position="37"/>
    </location>
</feature>
<dbReference type="PROSITE" id="PS00137">
    <property type="entry name" value="SUBTILASE_HIS"/>
    <property type="match status" value="1"/>
</dbReference>
<dbReference type="InterPro" id="IPR022398">
    <property type="entry name" value="Peptidase_S8_His-AS"/>
</dbReference>
<dbReference type="InterPro" id="IPR003137">
    <property type="entry name" value="PA_domain"/>
</dbReference>
<dbReference type="InterPro" id="IPR036852">
    <property type="entry name" value="Peptidase_S8/S53_dom_sf"/>
</dbReference>
<name>A0A9P6ECR5_9AGAR</name>
<evidence type="ECO:0000256" key="3">
    <source>
        <dbReference type="ARBA" id="ARBA00022525"/>
    </source>
</evidence>
<evidence type="ECO:0000256" key="2">
    <source>
        <dbReference type="ARBA" id="ARBA00022512"/>
    </source>
</evidence>
<feature type="active site" description="Charge relay system" evidence="8 9">
    <location>
        <position position="549"/>
    </location>
</feature>
<evidence type="ECO:0000256" key="10">
    <source>
        <dbReference type="RuleBase" id="RU003355"/>
    </source>
</evidence>
<keyword evidence="6 9" id="KW-0378">Hydrolase</keyword>
<keyword evidence="5 11" id="KW-0732">Signal</keyword>
<evidence type="ECO:0000256" key="6">
    <source>
        <dbReference type="ARBA" id="ARBA00022801"/>
    </source>
</evidence>
<dbReference type="GO" id="GO:0005615">
    <property type="term" value="C:extracellular space"/>
    <property type="evidence" value="ECO:0007669"/>
    <property type="project" value="TreeGrafter"/>
</dbReference>
<keyword evidence="2" id="KW-0134">Cell wall</keyword>
<dbReference type="InterPro" id="IPR046450">
    <property type="entry name" value="PA_dom_sf"/>
</dbReference>
<comment type="similarity">
    <text evidence="1 9 10">Belongs to the peptidase S8 family.</text>
</comment>
<dbReference type="GO" id="GO:0006508">
    <property type="term" value="P:proteolysis"/>
    <property type="evidence" value="ECO:0007669"/>
    <property type="project" value="UniProtKB-KW"/>
</dbReference>
<keyword evidence="7 9" id="KW-0720">Serine protease</keyword>
<dbReference type="InterPro" id="IPR023828">
    <property type="entry name" value="Peptidase_S8_Ser-AS"/>
</dbReference>
<feature type="active site" description="Charge relay system" evidence="8 9">
    <location>
        <position position="237"/>
    </location>
</feature>
<dbReference type="Pfam" id="PF02225">
    <property type="entry name" value="PA"/>
    <property type="match status" value="1"/>
</dbReference>
<gene>
    <name evidence="15" type="ORF">CPB83DRAFT_857732</name>
</gene>
<dbReference type="PROSITE" id="PS00136">
    <property type="entry name" value="SUBTILASE_ASP"/>
    <property type="match status" value="1"/>
</dbReference>
<dbReference type="PROSITE" id="PS51892">
    <property type="entry name" value="SUBTILASE"/>
    <property type="match status" value="1"/>
</dbReference>
<dbReference type="InterPro" id="IPR000209">
    <property type="entry name" value="Peptidase_S8/S53_dom"/>
</dbReference>
<feature type="active site" description="Charge relay system" evidence="8 9">
    <location>
        <position position="187"/>
    </location>
</feature>
<dbReference type="GO" id="GO:0016020">
    <property type="term" value="C:membrane"/>
    <property type="evidence" value="ECO:0007669"/>
    <property type="project" value="InterPro"/>
</dbReference>
<dbReference type="Gene3D" id="2.60.40.10">
    <property type="entry name" value="Immunoglobulins"/>
    <property type="match status" value="1"/>
</dbReference>
<dbReference type="InterPro" id="IPR050131">
    <property type="entry name" value="Peptidase_S8_subtilisin-like"/>
</dbReference>
<evidence type="ECO:0000256" key="11">
    <source>
        <dbReference type="SAM" id="SignalP"/>
    </source>
</evidence>
<evidence type="ECO:0000256" key="5">
    <source>
        <dbReference type="ARBA" id="ARBA00022729"/>
    </source>
</evidence>
<dbReference type="Pfam" id="PF06280">
    <property type="entry name" value="fn3_5"/>
    <property type="match status" value="1"/>
</dbReference>
<protein>
    <submittedName>
        <fullName evidence="15">Pyrolysin</fullName>
    </submittedName>
</protein>
<evidence type="ECO:0000313" key="16">
    <source>
        <dbReference type="Proteomes" id="UP000807306"/>
    </source>
</evidence>
<dbReference type="PANTHER" id="PTHR43806:SF66">
    <property type="entry name" value="SERIN ENDOPEPTIDASE"/>
    <property type="match status" value="1"/>
</dbReference>
<evidence type="ECO:0000259" key="12">
    <source>
        <dbReference type="Pfam" id="PF00082"/>
    </source>
</evidence>
<evidence type="ECO:0000256" key="7">
    <source>
        <dbReference type="ARBA" id="ARBA00022825"/>
    </source>
</evidence>
<dbReference type="GO" id="GO:0004252">
    <property type="term" value="F:serine-type endopeptidase activity"/>
    <property type="evidence" value="ECO:0007669"/>
    <property type="project" value="UniProtKB-UniRule"/>
</dbReference>
<dbReference type="PRINTS" id="PR00723">
    <property type="entry name" value="SUBTILISIN"/>
</dbReference>